<evidence type="ECO:0000313" key="1">
    <source>
        <dbReference type="EMBL" id="MBN1574471.1"/>
    </source>
</evidence>
<dbReference type="SUPFAM" id="SSF56112">
    <property type="entry name" value="Protein kinase-like (PK-like)"/>
    <property type="match status" value="1"/>
</dbReference>
<sequence length="287" mass="33225">MKTKGLCDIIGSDFKSYHLISLRKRIRNNLKRPEARQPSVYKIITKDNRIYKLLRAEKGNKKLVRIQKKMDIFNELDYVPKIIFSNDDVILLEFIKGRSPDISGADFARAFGEILADLHNRKVGYKPEEYLAEIKGNLDFLRSQNAIDDQSAEEIWGKYLSIKPDVIRTSMVYADINKPSNYIFTQEKKLFLIDMGSFQEGRVTGEFLLGGPIYKVIDRDVFKDAYLNSGGARFIFDHQQFIVIGNLIRLAAYYLKSYSGLPFILKIQLRGRLDYSRELVGRLKEKC</sequence>
<dbReference type="AlphaFoldDB" id="A0A9D8PNZ8"/>
<gene>
    <name evidence="1" type="ORF">JW984_14840</name>
</gene>
<name>A0A9D8PNZ8_9DELT</name>
<dbReference type="InterPro" id="IPR011009">
    <property type="entry name" value="Kinase-like_dom_sf"/>
</dbReference>
<protein>
    <submittedName>
        <fullName evidence="1">Uncharacterized protein</fullName>
    </submittedName>
</protein>
<organism evidence="1 2">
    <name type="scientific">Candidatus Zymogenus saltonus</name>
    <dbReference type="NCBI Taxonomy" id="2844893"/>
    <lineage>
        <taxon>Bacteria</taxon>
        <taxon>Deltaproteobacteria</taxon>
        <taxon>Candidatus Zymogenia</taxon>
        <taxon>Candidatus Zymogeniales</taxon>
        <taxon>Candidatus Zymogenaceae</taxon>
        <taxon>Candidatus Zymogenus</taxon>
    </lineage>
</organism>
<dbReference type="EMBL" id="JAFGIX010000080">
    <property type="protein sequence ID" value="MBN1574471.1"/>
    <property type="molecule type" value="Genomic_DNA"/>
</dbReference>
<proteinExistence type="predicted"/>
<accession>A0A9D8PNZ8</accession>
<reference evidence="1" key="1">
    <citation type="journal article" date="2021" name="Environ. Microbiol.">
        <title>Genomic characterization of three novel Desulfobacterota classes expand the metabolic and phylogenetic diversity of the phylum.</title>
        <authorList>
            <person name="Murphy C.L."/>
            <person name="Biggerstaff J."/>
            <person name="Eichhorn A."/>
            <person name="Ewing E."/>
            <person name="Shahan R."/>
            <person name="Soriano D."/>
            <person name="Stewart S."/>
            <person name="VanMol K."/>
            <person name="Walker R."/>
            <person name="Walters P."/>
            <person name="Elshahed M.S."/>
            <person name="Youssef N.H."/>
        </authorList>
    </citation>
    <scope>NUCLEOTIDE SEQUENCE</scope>
    <source>
        <strain evidence="1">Zod_Metabat.24</strain>
    </source>
</reference>
<reference evidence="1" key="2">
    <citation type="submission" date="2021-01" db="EMBL/GenBank/DDBJ databases">
        <authorList>
            <person name="Hahn C.R."/>
            <person name="Youssef N.H."/>
            <person name="Elshahed M."/>
        </authorList>
    </citation>
    <scope>NUCLEOTIDE SEQUENCE</scope>
    <source>
        <strain evidence="1">Zod_Metabat.24</strain>
    </source>
</reference>
<dbReference type="Proteomes" id="UP000809273">
    <property type="component" value="Unassembled WGS sequence"/>
</dbReference>
<evidence type="ECO:0000313" key="2">
    <source>
        <dbReference type="Proteomes" id="UP000809273"/>
    </source>
</evidence>
<comment type="caution">
    <text evidence="1">The sequence shown here is derived from an EMBL/GenBank/DDBJ whole genome shotgun (WGS) entry which is preliminary data.</text>
</comment>